<sequence length="126" mass="12639">MSLGDCRAPGGQKTALAWLRGEGGRGNQGNSAPSRPLEAAGGTRYPCAGSVSPCASIRGGSQTNAPPHGTESAPAPGSAAPLSWYWVIQARWALTLLLLGAAVAVVVVAAAAGSGIAHFIEEFLSE</sequence>
<keyword evidence="2" id="KW-0472">Membrane</keyword>
<accession>A0A7S2SLJ6</accession>
<organism evidence="3">
    <name type="scientific">Rhizochromulina marina</name>
    <dbReference type="NCBI Taxonomy" id="1034831"/>
    <lineage>
        <taxon>Eukaryota</taxon>
        <taxon>Sar</taxon>
        <taxon>Stramenopiles</taxon>
        <taxon>Ochrophyta</taxon>
        <taxon>Dictyochophyceae</taxon>
        <taxon>Rhizochromulinales</taxon>
        <taxon>Rhizochromulina</taxon>
    </lineage>
</organism>
<proteinExistence type="predicted"/>
<dbReference type="AlphaFoldDB" id="A0A7S2SLJ6"/>
<evidence type="ECO:0000256" key="1">
    <source>
        <dbReference type="SAM" id="MobiDB-lite"/>
    </source>
</evidence>
<keyword evidence="2" id="KW-0812">Transmembrane</keyword>
<gene>
    <name evidence="3" type="ORF">RMAR1173_LOCUS15857</name>
</gene>
<feature type="region of interest" description="Disordered" evidence="1">
    <location>
        <begin position="19"/>
        <end position="41"/>
    </location>
</feature>
<protein>
    <submittedName>
        <fullName evidence="3">Uncharacterized protein</fullName>
    </submittedName>
</protein>
<feature type="transmembrane region" description="Helical" evidence="2">
    <location>
        <begin position="92"/>
        <end position="120"/>
    </location>
</feature>
<reference evidence="3" key="1">
    <citation type="submission" date="2021-01" db="EMBL/GenBank/DDBJ databases">
        <authorList>
            <person name="Corre E."/>
            <person name="Pelletier E."/>
            <person name="Niang G."/>
            <person name="Scheremetjew M."/>
            <person name="Finn R."/>
            <person name="Kale V."/>
            <person name="Holt S."/>
            <person name="Cochrane G."/>
            <person name="Meng A."/>
            <person name="Brown T."/>
            <person name="Cohen L."/>
        </authorList>
    </citation>
    <scope>NUCLEOTIDE SEQUENCE</scope>
    <source>
        <strain evidence="3">CCMP1243</strain>
    </source>
</reference>
<keyword evidence="2" id="KW-1133">Transmembrane helix</keyword>
<dbReference type="EMBL" id="HBHJ01024050">
    <property type="protein sequence ID" value="CAD9702810.1"/>
    <property type="molecule type" value="Transcribed_RNA"/>
</dbReference>
<name>A0A7S2SLJ6_9STRA</name>
<evidence type="ECO:0000256" key="2">
    <source>
        <dbReference type="SAM" id="Phobius"/>
    </source>
</evidence>
<evidence type="ECO:0000313" key="3">
    <source>
        <dbReference type="EMBL" id="CAD9702810.1"/>
    </source>
</evidence>